<accession>A0A2R8BKY4</accession>
<name>A0A2R8BKY4_9RHOB</name>
<sequence length="1679" mass="179563">MSGVPEYPPIDPRRGRLLREDLLRDIAELAPGWRAVAEESGADRALVQIAARLLEQSTRRLDKTPERDGLAFLDMLNVPAPQPRSAEGHAVVALAKDREGPETLPARSGFDLDTPDSAVRFETTDVLTIQNARIEAVFTVDPASDRIGSAPATVVSLEPEVGDALEYILDSAVGAGDRVLRLSFATGLEAGNLLRIDADGDVRIRVIESVSEDGLVTLTAPVGGTGLKPGIGTLQRMTWLDAFAMPDEQEHAFYIGDAAALDVSPPAEMTLTITGRQGDGAPAVDAFGATPMAVEIWGQRADQEDPAWHALPEVGRDGDKVTYLKAWDGPVLELEIAKDIKNRWLRMRRLGPVPPEGDGAQELRVDGVLLEVAMLEGEDEPPADTISQAVHNATPLPISSAFLPFGAEPQRFDVFALAAPEVFTKAGATATLKFDLQDATLEALAAVLARKGETRPHVFGIGKNGRLQVIDRAVSPQYWLEVTASAPDQEDAPKLSPEFGVKAATLNADTDLVLAVSGTEGATVLHAIPVKVDPSLLADGEGNGGAGTWEEVPKHLEGLSPEAMSKAIVLVPMAASGVNPSAAQVLWASDMGVQRFRLDADGTPSVGASWEPVPLPGVTLDAMARLAPVGNSFQNGAGEFLVTDEDKKVWVFGIDSLGAVTTEATGIEIADETLPAGAVWRDGLVQHRSVVGQDQNGQLQYFEDGNLTPIPDPNLGTPKRFGLIAGIAPQRATTSFQYEQPSIVAVYDQAGTSILLEWNIEALDRPIRHDIGKVGTITAGLAGTSDRSAQLVTAGATQSLAFLSFNPSAWTEFFTWLKADVTDADRPNLFFEHSGGIVSQADRVTLPDADGARVLLGQATPVDGNEDITLWLLDDELDSTFDDATKRVKLFSGDLPAAGEFVFVAKTGGDFHRYMVAAVQGGNDSFTVVEDADLSARLAGAVDVKTRKVAPTATADEWLARKDAPSFSQIGTQAVFSGIGTSKRPASMLLPGAAAPITLPTTFLELPTSELVFELAEWAPGDAPPDTNTKIVPVGKAAQSLVLEPLDRNYQAPELSWEYFDGKGWKRLDKGFDDETRDLARSGKINFTIPSDLSKVNIGGQDDLWIRARLVGGDYGRPKYQVTVDPPPPQPTSTQTISVLTGHMRPPEIAQLTASFANMPAKEPGRIVARNNLRNLDQTSANKLKDVTYPVFQGAHLPPLGNPNNRPTLFLGLSEPLSLGLSTLFARAEDREELVEITLETLGADLGWTPAPLADRDPTGGFLQSGLLHFTVAEKQVRTNLFGKSLFWLRIVGRSGWRPQVHGLWLNGVRIVQAKTVRQEIVGTSLGEQSMQVKLLKSPVLENTLELRVRESLSSEEVKELREGMQPGRPDPVRDDVPNVPGQWVLWHQVPSLDGIGPRRAYLLTPDGTITFGTGESGRIPPAGRDNIRAFSYQVGGEPASALPATKLKPLAPPAGFELAFTGEAVAGGTTPPDAAERLARMPAALRHQNRAVSLSDLEAIARDFDTDITQVKAEHSETEGGPIRVDVLAKGKVRARTYSKARREALAVALASRMSAAYGPECLDVQSVLFARHKVEVSLRVAAGKGGAVDTEARNRLKAFFDPARGGPGGAGWPIGRPVWPIDIDRALRGIDGLDAVTGIEVSLDGGAPASAIGAHHVVMTETADDLKIQVREGEEDA</sequence>
<dbReference type="OrthoDB" id="9762853at2"/>
<dbReference type="EMBL" id="OMOQ01000002">
    <property type="protein sequence ID" value="SPH23951.1"/>
    <property type="molecule type" value="Genomic_DNA"/>
</dbReference>
<dbReference type="Proteomes" id="UP000244924">
    <property type="component" value="Unassembled WGS sequence"/>
</dbReference>
<gene>
    <name evidence="1" type="ORF">DEA8626_03028</name>
</gene>
<proteinExistence type="predicted"/>
<organism evidence="1 2">
    <name type="scientific">Albidovulum aquaemixtae</name>
    <dbReference type="NCBI Taxonomy" id="1542388"/>
    <lineage>
        <taxon>Bacteria</taxon>
        <taxon>Pseudomonadati</taxon>
        <taxon>Pseudomonadota</taxon>
        <taxon>Alphaproteobacteria</taxon>
        <taxon>Rhodobacterales</taxon>
        <taxon>Paracoccaceae</taxon>
        <taxon>Albidovulum</taxon>
    </lineage>
</organism>
<evidence type="ECO:0000313" key="1">
    <source>
        <dbReference type="EMBL" id="SPH23951.1"/>
    </source>
</evidence>
<reference evidence="1 2" key="1">
    <citation type="submission" date="2018-03" db="EMBL/GenBank/DDBJ databases">
        <authorList>
            <person name="Keele B.F."/>
        </authorList>
    </citation>
    <scope>NUCLEOTIDE SEQUENCE [LARGE SCALE GENOMIC DNA]</scope>
    <source>
        <strain evidence="1 2">CECT 8626</strain>
    </source>
</reference>
<keyword evidence="2" id="KW-1185">Reference proteome</keyword>
<dbReference type="RefSeq" id="WP_108854014.1">
    <property type="nucleotide sequence ID" value="NZ_OMOQ01000002.1"/>
</dbReference>
<protein>
    <recommendedName>
        <fullName evidence="3">Baseplate protein J-like domain-containing protein</fullName>
    </recommendedName>
</protein>
<evidence type="ECO:0000313" key="2">
    <source>
        <dbReference type="Proteomes" id="UP000244924"/>
    </source>
</evidence>
<evidence type="ECO:0008006" key="3">
    <source>
        <dbReference type="Google" id="ProtNLM"/>
    </source>
</evidence>